<evidence type="ECO:0000313" key="2">
    <source>
        <dbReference type="EMBL" id="KAG2224591.1"/>
    </source>
</evidence>
<feature type="compositionally biased region" description="Low complexity" evidence="1">
    <location>
        <begin position="312"/>
        <end position="336"/>
    </location>
</feature>
<feature type="compositionally biased region" description="Basic and acidic residues" evidence="1">
    <location>
        <begin position="148"/>
        <end position="173"/>
    </location>
</feature>
<sequence>MPPSTGQKRNRQIPSNNSLITNFYQPQKKRQDTKISSNNENQVSFDQFKKEHLQSFKKRGLNESTGLKNNNNNNNKTNKKTTERQPLQQIGGLATNKNLNTGLKNKPGQEQRDAWCVYSDPSENDYGDDNSNDIAAATSQAPFVVFRDLNEQEYKNDNNDENKKGETDKEEQVPLRNTQRQEQTQENKDDNEGEPIEKNKINNDKVCAPLAPQKQNTFNFSDDNFSDEEDEHKGFFDDDEDDMLITTTKRPNMNALGTISRQQQQREEPQESDLVPEFSIPQFNIPVQSPVFDDPEPSDDDDDDCDKENEDTSLFPALPSSPTTTTSNTDENNSQSGSSIEKHDSKLDDNEKYNNIKQTTQTSSNITTTTTPIASHNSSSLDTKSISSIEATIPMEPTKQYETHVPYPLPRGKTLLEKFGIEKMSSDTSTSSSGSSTNQSLEVSFSKDQMVGDSSIRQLDEYARNSEDDGRLLPATVPMDPAEQQYEAHVPYAVPRGTSLLEKLGLQNNDDAETP</sequence>
<accession>A0A8H7S8K2</accession>
<organism evidence="2 3">
    <name type="scientific">Circinella minor</name>
    <dbReference type="NCBI Taxonomy" id="1195481"/>
    <lineage>
        <taxon>Eukaryota</taxon>
        <taxon>Fungi</taxon>
        <taxon>Fungi incertae sedis</taxon>
        <taxon>Mucoromycota</taxon>
        <taxon>Mucoromycotina</taxon>
        <taxon>Mucoromycetes</taxon>
        <taxon>Mucorales</taxon>
        <taxon>Lichtheimiaceae</taxon>
        <taxon>Circinella</taxon>
    </lineage>
</organism>
<feature type="region of interest" description="Disordered" evidence="1">
    <location>
        <begin position="1"/>
        <end position="383"/>
    </location>
</feature>
<feature type="compositionally biased region" description="Basic and acidic residues" evidence="1">
    <location>
        <begin position="340"/>
        <end position="354"/>
    </location>
</feature>
<feature type="compositionally biased region" description="Low complexity" evidence="1">
    <location>
        <begin position="91"/>
        <end position="106"/>
    </location>
</feature>
<gene>
    <name evidence="2" type="ORF">INT45_003731</name>
</gene>
<feature type="compositionally biased region" description="Acidic residues" evidence="1">
    <location>
        <begin position="122"/>
        <end position="131"/>
    </location>
</feature>
<feature type="compositionally biased region" description="Low complexity" evidence="1">
    <location>
        <begin position="426"/>
        <end position="440"/>
    </location>
</feature>
<feature type="compositionally biased region" description="Low complexity" evidence="1">
    <location>
        <begin position="358"/>
        <end position="371"/>
    </location>
</feature>
<name>A0A8H7S8K2_9FUNG</name>
<reference evidence="2 3" key="1">
    <citation type="submission" date="2020-12" db="EMBL/GenBank/DDBJ databases">
        <title>Metabolic potential, ecology and presence of endohyphal bacteria is reflected in genomic diversity of Mucoromycotina.</title>
        <authorList>
            <person name="Muszewska A."/>
            <person name="Okrasinska A."/>
            <person name="Steczkiewicz K."/>
            <person name="Drgas O."/>
            <person name="Orlowska M."/>
            <person name="Perlinska-Lenart U."/>
            <person name="Aleksandrzak-Piekarczyk T."/>
            <person name="Szatraj K."/>
            <person name="Zielenkiewicz U."/>
            <person name="Pilsyk S."/>
            <person name="Malc E."/>
            <person name="Mieczkowski P."/>
            <person name="Kruszewska J.S."/>
            <person name="Biernat P."/>
            <person name="Pawlowska J."/>
        </authorList>
    </citation>
    <scope>NUCLEOTIDE SEQUENCE [LARGE SCALE GENOMIC DNA]</scope>
    <source>
        <strain evidence="2 3">CBS 142.35</strain>
    </source>
</reference>
<dbReference type="AlphaFoldDB" id="A0A8H7S8K2"/>
<dbReference type="Proteomes" id="UP000646827">
    <property type="component" value="Unassembled WGS sequence"/>
</dbReference>
<evidence type="ECO:0000256" key="1">
    <source>
        <dbReference type="SAM" id="MobiDB-lite"/>
    </source>
</evidence>
<protein>
    <submittedName>
        <fullName evidence="2">Uncharacterized protein</fullName>
    </submittedName>
</protein>
<feature type="compositionally biased region" description="Basic and acidic residues" evidence="1">
    <location>
        <begin position="183"/>
        <end position="203"/>
    </location>
</feature>
<feature type="region of interest" description="Disordered" evidence="1">
    <location>
        <begin position="422"/>
        <end position="457"/>
    </location>
</feature>
<feature type="compositionally biased region" description="Polar residues" evidence="1">
    <location>
        <begin position="34"/>
        <end position="45"/>
    </location>
</feature>
<keyword evidence="3" id="KW-1185">Reference proteome</keyword>
<proteinExistence type="predicted"/>
<dbReference type="EMBL" id="JAEPRB010000040">
    <property type="protein sequence ID" value="KAG2224591.1"/>
    <property type="molecule type" value="Genomic_DNA"/>
</dbReference>
<evidence type="ECO:0000313" key="3">
    <source>
        <dbReference type="Proteomes" id="UP000646827"/>
    </source>
</evidence>
<feature type="compositionally biased region" description="Polar residues" evidence="1">
    <location>
        <begin position="245"/>
        <end position="260"/>
    </location>
</feature>
<comment type="caution">
    <text evidence="2">The sequence shown here is derived from an EMBL/GenBank/DDBJ whole genome shotgun (WGS) entry which is preliminary data.</text>
</comment>
<feature type="compositionally biased region" description="Polar residues" evidence="1">
    <location>
        <begin position="1"/>
        <end position="25"/>
    </location>
</feature>
<dbReference type="OrthoDB" id="2282314at2759"/>
<feature type="compositionally biased region" description="Acidic residues" evidence="1">
    <location>
        <begin position="293"/>
        <end position="311"/>
    </location>
</feature>